<reference evidence="4" key="1">
    <citation type="journal article" date="2012" name="Science">
        <title>Fermentation, hydrogen, and sulfur metabolism in multiple uncultivated bacterial phyla.</title>
        <authorList>
            <person name="Wrighton K.C."/>
            <person name="Thomas B.C."/>
            <person name="Sharon I."/>
            <person name="Miller C.S."/>
            <person name="Castelle C.J."/>
            <person name="VerBerkmoes N.C."/>
            <person name="Wilkins M.J."/>
            <person name="Hettich R.L."/>
            <person name="Lipton M.S."/>
            <person name="Williams K.H."/>
            <person name="Long P.E."/>
            <person name="Banfield J.F."/>
        </authorList>
    </citation>
    <scope>NUCLEOTIDE SEQUENCE [LARGE SCALE GENOMIC DNA]</scope>
</reference>
<proteinExistence type="predicted"/>
<protein>
    <submittedName>
        <fullName evidence="4">Uncharacterized protein</fullName>
    </submittedName>
</protein>
<keyword evidence="1" id="KW-0175">Coiled coil</keyword>
<evidence type="ECO:0000256" key="2">
    <source>
        <dbReference type="SAM" id="MobiDB-lite"/>
    </source>
</evidence>
<keyword evidence="3" id="KW-0472">Membrane</keyword>
<dbReference type="EMBL" id="AMFJ01000659">
    <property type="protein sequence ID" value="EKE26788.1"/>
    <property type="molecule type" value="Genomic_DNA"/>
</dbReference>
<feature type="transmembrane region" description="Helical" evidence="3">
    <location>
        <begin position="6"/>
        <end position="24"/>
    </location>
</feature>
<keyword evidence="3" id="KW-1133">Transmembrane helix</keyword>
<evidence type="ECO:0000313" key="4">
    <source>
        <dbReference type="EMBL" id="EKE26788.1"/>
    </source>
</evidence>
<keyword evidence="3" id="KW-0812">Transmembrane</keyword>
<organism evidence="4">
    <name type="scientific">uncultured bacterium</name>
    <name type="common">gcode 4</name>
    <dbReference type="NCBI Taxonomy" id="1234023"/>
    <lineage>
        <taxon>Bacteria</taxon>
        <taxon>environmental samples</taxon>
    </lineage>
</organism>
<comment type="caution">
    <text evidence="4">The sequence shown here is derived from an EMBL/GenBank/DDBJ whole genome shotgun (WGS) entry which is preliminary data.</text>
</comment>
<feature type="coiled-coil region" evidence="1">
    <location>
        <begin position="209"/>
        <end position="236"/>
    </location>
</feature>
<gene>
    <name evidence="4" type="ORF">ACD_4C00143G0003</name>
</gene>
<evidence type="ECO:0000256" key="1">
    <source>
        <dbReference type="SAM" id="Coils"/>
    </source>
</evidence>
<sequence>MRKIKYIVYILILSILVSISFNFWKFLESFFILAWNIEYKFNNFDNSLSLYNKDLKLSDIRYYNKGNAFYKKWDYLNSILEYSKINSSTWELGFYKMHNLWNSYYRLWEKEKNDEKKNLLWMNSIYSYKEALDIKIQKDKDETMQNYLFVLNKIKKQEEKNKQNPNKENWEKEKSNPDKSESSWPWWKIWTNQSPWFVNFWDQKEIWLTENEAKELEKYSKELKDFQKENQNLIQNETKKPDTIQDVIGKFFWWNPQFSDMISNETWKDW</sequence>
<feature type="compositionally biased region" description="Basic and acidic residues" evidence="2">
    <location>
        <begin position="168"/>
        <end position="181"/>
    </location>
</feature>
<accession>K2FV10</accession>
<name>K2FV10_9BACT</name>
<dbReference type="AlphaFoldDB" id="K2FV10"/>
<feature type="region of interest" description="Disordered" evidence="2">
    <location>
        <begin position="159"/>
        <end position="182"/>
    </location>
</feature>
<evidence type="ECO:0000256" key="3">
    <source>
        <dbReference type="SAM" id="Phobius"/>
    </source>
</evidence>